<evidence type="ECO:0000256" key="6">
    <source>
        <dbReference type="ARBA" id="ARBA00022898"/>
    </source>
</evidence>
<reference evidence="15" key="2">
    <citation type="submission" date="2021-04" db="EMBL/GenBank/DDBJ databases">
        <authorList>
            <person name="Gilroy R."/>
        </authorList>
    </citation>
    <scope>NUCLEOTIDE SEQUENCE</scope>
    <source>
        <strain evidence="15">ChiHecec2B26-446</strain>
    </source>
</reference>
<evidence type="ECO:0000313" key="16">
    <source>
        <dbReference type="Proteomes" id="UP000886752"/>
    </source>
</evidence>
<organism evidence="15 16">
    <name type="scientific">Candidatus Desulfovibrio intestinipullorum</name>
    <dbReference type="NCBI Taxonomy" id="2838536"/>
    <lineage>
        <taxon>Bacteria</taxon>
        <taxon>Pseudomonadati</taxon>
        <taxon>Thermodesulfobacteriota</taxon>
        <taxon>Desulfovibrionia</taxon>
        <taxon>Desulfovibrionales</taxon>
        <taxon>Desulfovibrionaceae</taxon>
        <taxon>Desulfovibrio</taxon>
    </lineage>
</organism>
<evidence type="ECO:0000256" key="7">
    <source>
        <dbReference type="ARBA" id="ARBA00023317"/>
    </source>
</evidence>
<comment type="caution">
    <text evidence="15">The sequence shown here is derived from an EMBL/GenBank/DDBJ whole genome shotgun (WGS) entry which is preliminary data.</text>
</comment>
<comment type="similarity">
    <text evidence="14">Belongs to the class-III pyridoxal-phosphate-dependent aminotransferase family.</text>
</comment>
<dbReference type="CDD" id="cd00610">
    <property type="entry name" value="OAT_like"/>
    <property type="match status" value="1"/>
</dbReference>
<dbReference type="InterPro" id="IPR049704">
    <property type="entry name" value="Aminotrans_3_PPA_site"/>
</dbReference>
<protein>
    <recommendedName>
        <fullName evidence="12">Taurine--pyruvate aminotransferase</fullName>
        <ecNumber evidence="11">2.6.1.77</ecNumber>
    </recommendedName>
    <alternativeName>
        <fullName evidence="13">Taurine:pyruvate aminotransferase</fullName>
    </alternativeName>
</protein>
<gene>
    <name evidence="15" type="ORF">H9894_06520</name>
</gene>
<dbReference type="NCBIfam" id="TIGR00707">
    <property type="entry name" value="argD"/>
    <property type="match status" value="1"/>
</dbReference>
<dbReference type="GO" id="GO:0031299">
    <property type="term" value="F:taurine-pyruvate aminotransferase activity"/>
    <property type="evidence" value="ECO:0007669"/>
    <property type="project" value="UniProtKB-EC"/>
</dbReference>
<dbReference type="Proteomes" id="UP000886752">
    <property type="component" value="Unassembled WGS sequence"/>
</dbReference>
<dbReference type="InterPro" id="IPR015422">
    <property type="entry name" value="PyrdxlP-dep_Trfase_small"/>
</dbReference>
<dbReference type="EC" id="2.6.1.77" evidence="11"/>
<evidence type="ECO:0000256" key="14">
    <source>
        <dbReference type="RuleBase" id="RU003560"/>
    </source>
</evidence>
<dbReference type="Pfam" id="PF00202">
    <property type="entry name" value="Aminotran_3"/>
    <property type="match status" value="1"/>
</dbReference>
<evidence type="ECO:0000256" key="1">
    <source>
        <dbReference type="ARBA" id="ARBA00001933"/>
    </source>
</evidence>
<evidence type="ECO:0000256" key="4">
    <source>
        <dbReference type="ARBA" id="ARBA00022605"/>
    </source>
</evidence>
<dbReference type="InterPro" id="IPR050103">
    <property type="entry name" value="Class-III_PLP-dep_AT"/>
</dbReference>
<evidence type="ECO:0000313" key="15">
    <source>
        <dbReference type="EMBL" id="HIW00829.1"/>
    </source>
</evidence>
<evidence type="ECO:0000256" key="8">
    <source>
        <dbReference type="ARBA" id="ARBA00029440"/>
    </source>
</evidence>
<evidence type="ECO:0000256" key="5">
    <source>
        <dbReference type="ARBA" id="ARBA00022679"/>
    </source>
</evidence>
<keyword evidence="4" id="KW-0028">Amino-acid biosynthesis</keyword>
<dbReference type="GO" id="GO:0042802">
    <property type="term" value="F:identical protein binding"/>
    <property type="evidence" value="ECO:0007669"/>
    <property type="project" value="TreeGrafter"/>
</dbReference>
<evidence type="ECO:0000256" key="11">
    <source>
        <dbReference type="ARBA" id="ARBA00067057"/>
    </source>
</evidence>
<dbReference type="GO" id="GO:0030170">
    <property type="term" value="F:pyridoxal phosphate binding"/>
    <property type="evidence" value="ECO:0007669"/>
    <property type="project" value="InterPro"/>
</dbReference>
<evidence type="ECO:0000256" key="12">
    <source>
        <dbReference type="ARBA" id="ARBA00074603"/>
    </source>
</evidence>
<dbReference type="PIRSF" id="PIRSF000521">
    <property type="entry name" value="Transaminase_4ab_Lys_Orn"/>
    <property type="match status" value="1"/>
</dbReference>
<dbReference type="InterPro" id="IPR004636">
    <property type="entry name" value="AcOrn/SuccOrn_fam"/>
</dbReference>
<evidence type="ECO:0000256" key="9">
    <source>
        <dbReference type="ARBA" id="ARBA00052998"/>
    </source>
</evidence>
<dbReference type="FunFam" id="3.40.640.10:FF:000004">
    <property type="entry name" value="Acetylornithine aminotransferase"/>
    <property type="match status" value="1"/>
</dbReference>
<dbReference type="Gene3D" id="3.90.1150.10">
    <property type="entry name" value="Aspartate Aminotransferase, domain 1"/>
    <property type="match status" value="1"/>
</dbReference>
<dbReference type="AlphaFoldDB" id="A0A9D1TPX6"/>
<dbReference type="SUPFAM" id="SSF53383">
    <property type="entry name" value="PLP-dependent transferases"/>
    <property type="match status" value="1"/>
</dbReference>
<reference evidence="15" key="1">
    <citation type="journal article" date="2021" name="PeerJ">
        <title>Extensive microbial diversity within the chicken gut microbiome revealed by metagenomics and culture.</title>
        <authorList>
            <person name="Gilroy R."/>
            <person name="Ravi A."/>
            <person name="Getino M."/>
            <person name="Pursley I."/>
            <person name="Horton D.L."/>
            <person name="Alikhan N.F."/>
            <person name="Baker D."/>
            <person name="Gharbi K."/>
            <person name="Hall N."/>
            <person name="Watson M."/>
            <person name="Adriaenssens E.M."/>
            <person name="Foster-Nyarko E."/>
            <person name="Jarju S."/>
            <person name="Secka A."/>
            <person name="Antonio M."/>
            <person name="Oren A."/>
            <person name="Chaudhuri R.R."/>
            <person name="La Ragione R."/>
            <person name="Hildebrand F."/>
            <person name="Pallen M.J."/>
        </authorList>
    </citation>
    <scope>NUCLEOTIDE SEQUENCE</scope>
    <source>
        <strain evidence="15">ChiHecec2B26-446</strain>
    </source>
</reference>
<comment type="catalytic activity">
    <reaction evidence="9">
        <text>taurine + pyruvate = sulfoacetaldehyde + L-alanine</text>
        <dbReference type="Rhea" id="RHEA:10420"/>
        <dbReference type="ChEBI" id="CHEBI:15361"/>
        <dbReference type="ChEBI" id="CHEBI:57972"/>
        <dbReference type="ChEBI" id="CHEBI:58246"/>
        <dbReference type="ChEBI" id="CHEBI:507393"/>
        <dbReference type="EC" id="2.6.1.77"/>
    </reaction>
    <physiologicalReaction direction="left-to-right" evidence="9">
        <dbReference type="Rhea" id="RHEA:10421"/>
    </physiologicalReaction>
</comment>
<dbReference type="NCBIfam" id="NF002325">
    <property type="entry name" value="PRK01278.1"/>
    <property type="match status" value="1"/>
</dbReference>
<dbReference type="PANTHER" id="PTHR11986:SF79">
    <property type="entry name" value="ACETYLORNITHINE AMINOTRANSFERASE, MITOCHONDRIAL"/>
    <property type="match status" value="1"/>
</dbReference>
<name>A0A9D1TPX6_9BACT</name>
<dbReference type="PROSITE" id="PS00600">
    <property type="entry name" value="AA_TRANSFER_CLASS_3"/>
    <property type="match status" value="1"/>
</dbReference>
<dbReference type="InterPro" id="IPR015424">
    <property type="entry name" value="PyrdxlP-dep_Trfase"/>
</dbReference>
<comment type="pathway">
    <text evidence="10">Organosulfur degradation; alkanesulfonate degradation.</text>
</comment>
<sequence length="400" mass="43768">MSQEFETIRHDDEAYVMHTYGRYPVALDHGFNAHVWDVDGKEYVDLLAGIAVTSLGHCNDEVCRTLEEQARRLWHTSNLFYQRPQVELARRLLGTAHFGRAFFCNSGAEANEALIKLARRYMTRIRGKKDACDIITLSGCFHGRTLGTLAATGRDSLMDGFTPVAGGFKQVPAGDLEALAQAMDEKTCAVLLEVVQGEGGVIVLDDDYVRGVEALCRERDVLFCCDEVQAGMCRSGRFWAFQTCGVKPDIISMAKALANGLPMGGIMATAEVARGFEPGSHATTFGGSPLVASVAAKTVEIMVRDDMAGRARILGERVMDRARTFMQAHPGCISEVRGKGLFIGIELPGDAKDVWSRLLEKGFICNLCHGKTLRLLPPLTISEADLDAFMETLEGLLLQN</sequence>
<dbReference type="PANTHER" id="PTHR11986">
    <property type="entry name" value="AMINOTRANSFERASE CLASS III"/>
    <property type="match status" value="1"/>
</dbReference>
<keyword evidence="3 15" id="KW-0032">Aminotransferase</keyword>
<dbReference type="GO" id="GO:0006526">
    <property type="term" value="P:L-arginine biosynthetic process"/>
    <property type="evidence" value="ECO:0007669"/>
    <property type="project" value="UniProtKB-ARBA"/>
</dbReference>
<dbReference type="InterPro" id="IPR005814">
    <property type="entry name" value="Aminotrans_3"/>
</dbReference>
<evidence type="ECO:0000256" key="3">
    <source>
        <dbReference type="ARBA" id="ARBA00022576"/>
    </source>
</evidence>
<keyword evidence="5" id="KW-0808">Transferase</keyword>
<evidence type="ECO:0000256" key="2">
    <source>
        <dbReference type="ARBA" id="ARBA00011881"/>
    </source>
</evidence>
<dbReference type="EMBL" id="DXHV01000062">
    <property type="protein sequence ID" value="HIW00829.1"/>
    <property type="molecule type" value="Genomic_DNA"/>
</dbReference>
<comment type="subunit">
    <text evidence="2">Homotetramer.</text>
</comment>
<evidence type="ECO:0000256" key="13">
    <source>
        <dbReference type="ARBA" id="ARBA00078212"/>
    </source>
</evidence>
<comment type="pathway">
    <text evidence="8">Amino-acid biosynthesis.</text>
</comment>
<dbReference type="Gene3D" id="3.40.640.10">
    <property type="entry name" value="Type I PLP-dependent aspartate aminotransferase-like (Major domain)"/>
    <property type="match status" value="1"/>
</dbReference>
<keyword evidence="6 14" id="KW-0663">Pyridoxal phosphate</keyword>
<comment type="cofactor">
    <cofactor evidence="1">
        <name>pyridoxal 5'-phosphate</name>
        <dbReference type="ChEBI" id="CHEBI:597326"/>
    </cofactor>
</comment>
<accession>A0A9D1TPX6</accession>
<dbReference type="InterPro" id="IPR015421">
    <property type="entry name" value="PyrdxlP-dep_Trfase_major"/>
</dbReference>
<keyword evidence="7" id="KW-0670">Pyruvate</keyword>
<proteinExistence type="inferred from homology"/>
<evidence type="ECO:0000256" key="10">
    <source>
        <dbReference type="ARBA" id="ARBA00060602"/>
    </source>
</evidence>